<protein>
    <submittedName>
        <fullName evidence="3">Uncharacterized protein</fullName>
    </submittedName>
</protein>
<dbReference type="GO" id="GO:0016787">
    <property type="term" value="F:hydrolase activity"/>
    <property type="evidence" value="ECO:0007669"/>
    <property type="project" value="UniProtKB-KW"/>
</dbReference>
<dbReference type="EMBL" id="UZAL01038588">
    <property type="protein sequence ID" value="VDP73982.1"/>
    <property type="molecule type" value="Genomic_DNA"/>
</dbReference>
<feature type="compositionally biased region" description="Acidic residues" evidence="2">
    <location>
        <begin position="292"/>
        <end position="304"/>
    </location>
</feature>
<dbReference type="InterPro" id="IPR049730">
    <property type="entry name" value="SNF2/RAD54-like_C"/>
</dbReference>
<keyword evidence="4" id="KW-1185">Reference proteome</keyword>
<evidence type="ECO:0000256" key="2">
    <source>
        <dbReference type="SAM" id="MobiDB-lite"/>
    </source>
</evidence>
<feature type="region of interest" description="Disordered" evidence="2">
    <location>
        <begin position="275"/>
        <end position="309"/>
    </location>
</feature>
<dbReference type="STRING" id="31246.A0A183PSM1"/>
<dbReference type="InterPro" id="IPR027417">
    <property type="entry name" value="P-loop_NTPase"/>
</dbReference>
<dbReference type="InterPro" id="IPR001650">
    <property type="entry name" value="Helicase_C-like"/>
</dbReference>
<dbReference type="PANTHER" id="PTHR45629">
    <property type="entry name" value="SNF2/RAD54 FAMILY MEMBER"/>
    <property type="match status" value="1"/>
</dbReference>
<evidence type="ECO:0000313" key="4">
    <source>
        <dbReference type="Proteomes" id="UP000269396"/>
    </source>
</evidence>
<dbReference type="SUPFAM" id="SSF52540">
    <property type="entry name" value="P-loop containing nucleoside triphosphate hydrolases"/>
    <property type="match status" value="1"/>
</dbReference>
<dbReference type="Gene3D" id="3.40.50.300">
    <property type="entry name" value="P-loop containing nucleotide triphosphate hydrolases"/>
    <property type="match status" value="1"/>
</dbReference>
<dbReference type="SMART" id="SM00490">
    <property type="entry name" value="HELICc"/>
    <property type="match status" value="1"/>
</dbReference>
<keyword evidence="1" id="KW-0378">Hydrolase</keyword>
<dbReference type="CDD" id="cd18793">
    <property type="entry name" value="SF2_C_SNF"/>
    <property type="match status" value="1"/>
</dbReference>
<dbReference type="GO" id="GO:0008094">
    <property type="term" value="F:ATP-dependent activity, acting on DNA"/>
    <property type="evidence" value="ECO:0007669"/>
    <property type="project" value="TreeGrafter"/>
</dbReference>
<dbReference type="Pfam" id="PF00271">
    <property type="entry name" value="Helicase_C"/>
    <property type="match status" value="1"/>
</dbReference>
<dbReference type="PANTHER" id="PTHR45629:SF7">
    <property type="entry name" value="DNA EXCISION REPAIR PROTEIN ERCC-6-RELATED"/>
    <property type="match status" value="1"/>
</dbReference>
<gene>
    <name evidence="3" type="ORF">SMTD_LOCUS17359</name>
</gene>
<feature type="compositionally biased region" description="Polar residues" evidence="2">
    <location>
        <begin position="275"/>
        <end position="290"/>
    </location>
</feature>
<dbReference type="PROSITE" id="PS51194">
    <property type="entry name" value="HELICASE_CTER"/>
    <property type="match status" value="1"/>
</dbReference>
<reference evidence="3 4" key="1">
    <citation type="submission" date="2018-11" db="EMBL/GenBank/DDBJ databases">
        <authorList>
            <consortium name="Pathogen Informatics"/>
        </authorList>
    </citation>
    <scope>NUCLEOTIDE SEQUENCE [LARGE SCALE GENOMIC DNA]</scope>
    <source>
        <strain>Denwood</strain>
        <strain evidence="4">Zambia</strain>
    </source>
</reference>
<dbReference type="AlphaFoldDB" id="A0A183PSM1"/>
<dbReference type="InterPro" id="IPR050496">
    <property type="entry name" value="SNF2_RAD54_helicase_repair"/>
</dbReference>
<proteinExistence type="predicted"/>
<dbReference type="GO" id="GO:0005634">
    <property type="term" value="C:nucleus"/>
    <property type="evidence" value="ECO:0007669"/>
    <property type="project" value="TreeGrafter"/>
</dbReference>
<dbReference type="Proteomes" id="UP000269396">
    <property type="component" value="Unassembled WGS sequence"/>
</dbReference>
<feature type="non-terminal residue" evidence="3">
    <location>
        <position position="1"/>
    </location>
</feature>
<organism evidence="3 4">
    <name type="scientific">Schistosoma mattheei</name>
    <dbReference type="NCBI Taxonomy" id="31246"/>
    <lineage>
        <taxon>Eukaryota</taxon>
        <taxon>Metazoa</taxon>
        <taxon>Spiralia</taxon>
        <taxon>Lophotrochozoa</taxon>
        <taxon>Platyhelminthes</taxon>
        <taxon>Trematoda</taxon>
        <taxon>Digenea</taxon>
        <taxon>Strigeidida</taxon>
        <taxon>Schistosomatoidea</taxon>
        <taxon>Schistosomatidae</taxon>
        <taxon>Schistosoma</taxon>
    </lineage>
</organism>
<accession>A0A183PSM1</accession>
<evidence type="ECO:0000313" key="3">
    <source>
        <dbReference type="EMBL" id="VDP73982.1"/>
    </source>
</evidence>
<sequence length="516" mass="59620">NLCNHPDLATGGPRDSCFLNEEFESDKQGIENVCLSYSWSRFGCPRRSSKMLVVASLLKNWYDQGHKVLLFSQSRRMLTLLERLVQLMKFSYLRMDGTTPVSQRHELIRRFNYRSTSDSEKIDRTSDQLDIFLFLLTTRVGGLGVNLTSANRVLIYDPDWNPTTDLQARERAWRIGQSRDVVIYRLLTSGTIEEKIYHRQIFKQFLTNRILKNPRQQRFFKTNDLQELLTFEDESDIQIPETALYLKSEGMGHTLTNSLIENRFDILAKKLKDNPLQSKSSRVNTEISSGSDVDDDEKEEDEDEKESKVSVDDNFINTLLYPDAKNKRTEQLRQLAKEISRRIAEECSNKDNSVESVTKQSKEMTSNKHSLNRKRKSDNRGIRVDGKRIKLVAKQCRYDVGEGMDISLSRNQLAEPAKATSSNAEDDNFIQSVLASSCFSSNYLSINKQDYSTVSSFKEKRSMVDQDTRDEASRVAKEALKNIQKFHKSNEMKCKESFRKNKGRCSFLICESRLEI</sequence>
<name>A0A183PSM1_9TREM</name>
<dbReference type="GO" id="GO:0006283">
    <property type="term" value="P:transcription-coupled nucleotide-excision repair"/>
    <property type="evidence" value="ECO:0007669"/>
    <property type="project" value="TreeGrafter"/>
</dbReference>
<feature type="region of interest" description="Disordered" evidence="2">
    <location>
        <begin position="347"/>
        <end position="380"/>
    </location>
</feature>
<evidence type="ECO:0000256" key="1">
    <source>
        <dbReference type="ARBA" id="ARBA00022801"/>
    </source>
</evidence>